<dbReference type="EMBL" id="QNUK01000006">
    <property type="protein sequence ID" value="KAF5909296.1"/>
    <property type="molecule type" value="Genomic_DNA"/>
</dbReference>
<dbReference type="AlphaFoldDB" id="A0A8J4U358"/>
<feature type="domain" description="Galectin" evidence="3">
    <location>
        <begin position="534"/>
        <end position="665"/>
    </location>
</feature>
<reference evidence="4" key="1">
    <citation type="submission" date="2020-07" db="EMBL/GenBank/DDBJ databases">
        <title>Clarias magur genome sequencing, assembly and annotation.</title>
        <authorList>
            <person name="Kushwaha B."/>
            <person name="Kumar R."/>
            <person name="Das P."/>
            <person name="Joshi C.G."/>
            <person name="Kumar D."/>
            <person name="Nagpure N.S."/>
            <person name="Pandey M."/>
            <person name="Agarwal S."/>
            <person name="Srivastava S."/>
            <person name="Singh M."/>
            <person name="Sahoo L."/>
            <person name="Jayasankar P."/>
            <person name="Meher P.K."/>
            <person name="Koringa P.G."/>
            <person name="Iquebal M.A."/>
            <person name="Das S.P."/>
            <person name="Bit A."/>
            <person name="Patnaik S."/>
            <person name="Patel N."/>
            <person name="Shah T.M."/>
            <person name="Hinsu A."/>
            <person name="Jena J.K."/>
        </authorList>
    </citation>
    <scope>NUCLEOTIDE SEQUENCE</scope>
    <source>
        <strain evidence="4">CIFAMagur01</strain>
        <tissue evidence="4">Testis</tissue>
    </source>
</reference>
<dbReference type="InterPro" id="IPR052090">
    <property type="entry name" value="Cytolytic_pore-forming_toxin"/>
</dbReference>
<dbReference type="InterPro" id="IPR001079">
    <property type="entry name" value="Galectin_CRD"/>
</dbReference>
<dbReference type="SUPFAM" id="SSF49899">
    <property type="entry name" value="Concanavalin A-like lectins/glucanases"/>
    <property type="match status" value="2"/>
</dbReference>
<evidence type="ECO:0000259" key="3">
    <source>
        <dbReference type="PROSITE" id="PS51304"/>
    </source>
</evidence>
<dbReference type="InterPro" id="IPR013320">
    <property type="entry name" value="ConA-like_dom_sf"/>
</dbReference>
<keyword evidence="1" id="KW-0430">Lectin</keyword>
<proteinExistence type="predicted"/>
<dbReference type="OrthoDB" id="6251307at2759"/>
<organism evidence="4 5">
    <name type="scientific">Clarias magur</name>
    <name type="common">Asian catfish</name>
    <name type="synonym">Macropteronotus magur</name>
    <dbReference type="NCBI Taxonomy" id="1594786"/>
    <lineage>
        <taxon>Eukaryota</taxon>
        <taxon>Metazoa</taxon>
        <taxon>Chordata</taxon>
        <taxon>Craniata</taxon>
        <taxon>Vertebrata</taxon>
        <taxon>Euteleostomi</taxon>
        <taxon>Actinopterygii</taxon>
        <taxon>Neopterygii</taxon>
        <taxon>Teleostei</taxon>
        <taxon>Ostariophysi</taxon>
        <taxon>Siluriformes</taxon>
        <taxon>Clariidae</taxon>
        <taxon>Clarias</taxon>
    </lineage>
</organism>
<dbReference type="CDD" id="cd00070">
    <property type="entry name" value="GLECT"/>
    <property type="match status" value="2"/>
</dbReference>
<accession>A0A8J4U358</accession>
<name>A0A8J4U358_CLAMG</name>
<dbReference type="Pfam" id="PF18078">
    <property type="entry name" value="Thioredoxin_11"/>
    <property type="match status" value="1"/>
</dbReference>
<feature type="domain" description="Galectin" evidence="3">
    <location>
        <begin position="702"/>
        <end position="832"/>
    </location>
</feature>
<dbReference type="Pfam" id="PF21109">
    <property type="entry name" value="Stonustoxin_helical"/>
    <property type="match status" value="1"/>
</dbReference>
<evidence type="ECO:0000259" key="2">
    <source>
        <dbReference type="PROSITE" id="PS50853"/>
    </source>
</evidence>
<dbReference type="Pfam" id="PF00041">
    <property type="entry name" value="fn3"/>
    <property type="match status" value="1"/>
</dbReference>
<evidence type="ECO:0000256" key="1">
    <source>
        <dbReference type="ARBA" id="ARBA00022734"/>
    </source>
</evidence>
<protein>
    <submittedName>
        <fullName evidence="4">Verrucotoxin subunit beta-like</fullName>
    </submittedName>
</protein>
<feature type="non-terminal residue" evidence="4">
    <location>
        <position position="1"/>
    </location>
</feature>
<dbReference type="PANTHER" id="PTHR31594:SF11">
    <property type="entry name" value="NEOVERRUCOTOXIN SUBUNIT ALPHA-LIKE ISOFORM X1-RELATED"/>
    <property type="match status" value="1"/>
</dbReference>
<dbReference type="SUPFAM" id="SSF49265">
    <property type="entry name" value="Fibronectin type III"/>
    <property type="match status" value="1"/>
</dbReference>
<dbReference type="InterPro" id="IPR003961">
    <property type="entry name" value="FN3_dom"/>
</dbReference>
<dbReference type="PROSITE" id="PS50853">
    <property type="entry name" value="FN3"/>
    <property type="match status" value="1"/>
</dbReference>
<dbReference type="Gene3D" id="2.60.40.10">
    <property type="entry name" value="Immunoglobulins"/>
    <property type="match status" value="1"/>
</dbReference>
<gene>
    <name evidence="4" type="ORF">DAT39_001074</name>
</gene>
<dbReference type="Pfam" id="PF00337">
    <property type="entry name" value="Gal-bind_lectin"/>
    <property type="match status" value="2"/>
</dbReference>
<keyword evidence="5" id="KW-1185">Reference proteome</keyword>
<dbReference type="SMART" id="SM00908">
    <property type="entry name" value="Gal-bind_lectin"/>
    <property type="match status" value="2"/>
</dbReference>
<dbReference type="CDD" id="cd00063">
    <property type="entry name" value="FN3"/>
    <property type="match status" value="1"/>
</dbReference>
<dbReference type="SMART" id="SM00276">
    <property type="entry name" value="GLECT"/>
    <property type="match status" value="2"/>
</dbReference>
<dbReference type="InterPro" id="IPR040581">
    <property type="entry name" value="Thioredoxin_11"/>
</dbReference>
<evidence type="ECO:0000313" key="4">
    <source>
        <dbReference type="EMBL" id="KAF5909296.1"/>
    </source>
</evidence>
<dbReference type="InterPro" id="IPR013783">
    <property type="entry name" value="Ig-like_fold"/>
</dbReference>
<sequence>MKQLANITYPQVFDQKTATHVVTAVLYGAQTFMVFDYTSKESGSQQPIETNFHAMVKNIPRIAVEWEASAQMTEEEKELAECVSVKFYGDIELEENPTTYKEALEVYKRLPTLMKQQQNKGVPLTVWLYPLVRFNHDAAKLVREISLSHVGKTEQLLEELGEAERTCNDLKNNLITENFPDVKDRLVKFRCLQSNYKIAFQKALSRVLLAVRSGTKEDKALEDMLNTHYSSPFTASNMNKWLDNITTELNILSSYTKGLKDFVKSPALLSSILLDPDFDVVVCLSFTSLKYADPYLAEHDFTVLAQTGERDFSCQAAQPWITSPDISERMRQNLSLFTSFLNANKNDKRMKFLIASISDPNNPGNSIRLYQKGCLTDPNFQPVSKPPSPLVVTSDDKAILTLSKSPTGKTIKFRVEYRMTPPTDSGADVDDWTVIDISDGQTNFTLTNLKPAEQYFVRYRAVSDVGVSEASDSVPISIHQKLTVKLGQAWNIATSSLLNEIRTKIMTSMGMSRWSVSTIKTEVSNVVNCPSIPYIGTIPGGLRAGMALYLQGVVGATGQEFAFNLITGLMANDDIAFHFNHRTNGTVVQNCCRNGWWKNEERISGCSLSSASAFDIFIVTKTEGYEVFVNGQSLSLFKHRLPMEEVATLQICGNVGMNVIAIIENWTSSSFGMELKSGTSRTKLSNIQFDVPRPVCNPREPYLGSIPGGLRPGVALFFQGVVPSDCESFEINFQTGPRYLHDIAFHFKPCMHSVLCNTCRNGKWDRNYTEIRGGPFVKGGAFDIIVVIKTECYEVIVNGLEYCKFNHRIPVEKVTTLDIRGDVFMKALRVIQ</sequence>
<comment type="caution">
    <text evidence="4">The sequence shown here is derived from an EMBL/GenBank/DDBJ whole genome shotgun (WGS) entry which is preliminary data.</text>
</comment>
<dbReference type="GO" id="GO:0030246">
    <property type="term" value="F:carbohydrate binding"/>
    <property type="evidence" value="ECO:0007669"/>
    <property type="project" value="UniProtKB-KW"/>
</dbReference>
<dbReference type="Gene3D" id="2.60.120.200">
    <property type="match status" value="2"/>
</dbReference>
<dbReference type="PANTHER" id="PTHR31594">
    <property type="entry name" value="AIG1-TYPE G DOMAIN-CONTAINING PROTEIN"/>
    <property type="match status" value="1"/>
</dbReference>
<evidence type="ECO:0000313" key="5">
    <source>
        <dbReference type="Proteomes" id="UP000727407"/>
    </source>
</evidence>
<dbReference type="InterPro" id="IPR036116">
    <property type="entry name" value="FN3_sf"/>
</dbReference>
<dbReference type="PROSITE" id="PS51304">
    <property type="entry name" value="GALECTIN"/>
    <property type="match status" value="2"/>
</dbReference>
<dbReference type="InterPro" id="IPR048997">
    <property type="entry name" value="Stonustoxin-like_helical"/>
</dbReference>
<dbReference type="Proteomes" id="UP000727407">
    <property type="component" value="Unassembled WGS sequence"/>
</dbReference>
<feature type="domain" description="Fibronectin type-III" evidence="2">
    <location>
        <begin position="386"/>
        <end position="481"/>
    </location>
</feature>
<dbReference type="SMART" id="SM00060">
    <property type="entry name" value="FN3"/>
    <property type="match status" value="1"/>
</dbReference>